<dbReference type="GO" id="GO:0019787">
    <property type="term" value="F:ubiquitin-like protein transferase activity"/>
    <property type="evidence" value="ECO:0007669"/>
    <property type="project" value="InterPro"/>
</dbReference>
<dbReference type="EMBL" id="HBEN01006920">
    <property type="protein sequence ID" value="CAD8439268.1"/>
    <property type="molecule type" value="Transcribed_RNA"/>
</dbReference>
<evidence type="ECO:0000256" key="2">
    <source>
        <dbReference type="ARBA" id="ARBA00023006"/>
    </source>
</evidence>
<sequence>MAANDETRKKEPKKKASFDGTADAFLFAAGAAAFAARWEKKRKEDEDASSSSASSLAREVTVRWVDEPDPLVRRRVAPGYLVLEGARVDVVEDDVFEEDVFEEEDDAFFENAAEEDDQAARFRFPAKEKEDHETENENAKGQKTTLLFSYHAVYSPSYRAPVLLARARRASPPRATLTSAELDRALFRADPGGVGSTSDSLERPRGVSSFAVSASPRSVFAPWEHPHAVSSGSGDTGGCWLGAHPCETPGVMRLLLSAFSEEDGEAFGEASDDEKAAKNADAFASAFFAAWFAFASRAVPGLGSVAR</sequence>
<reference evidence="4" key="1">
    <citation type="submission" date="2021-01" db="EMBL/GenBank/DDBJ databases">
        <authorList>
            <person name="Corre E."/>
            <person name="Pelletier E."/>
            <person name="Niang G."/>
            <person name="Scheremetjew M."/>
            <person name="Finn R."/>
            <person name="Kale V."/>
            <person name="Holt S."/>
            <person name="Cochrane G."/>
            <person name="Meng A."/>
            <person name="Brown T."/>
            <person name="Cohen L."/>
        </authorList>
    </citation>
    <scope>NUCLEOTIDE SEQUENCE</scope>
    <source>
        <strain evidence="4">CCAC1681</strain>
    </source>
</reference>
<evidence type="ECO:0000256" key="1">
    <source>
        <dbReference type="ARBA" id="ARBA00022786"/>
    </source>
</evidence>
<evidence type="ECO:0000256" key="3">
    <source>
        <dbReference type="SAM" id="MobiDB-lite"/>
    </source>
</evidence>
<keyword evidence="2" id="KW-0072">Autophagy</keyword>
<gene>
    <name evidence="4" type="ORF">MSP1401_LOCUS5667</name>
</gene>
<dbReference type="InterPro" id="IPR007135">
    <property type="entry name" value="Atg3/Atg10"/>
</dbReference>
<dbReference type="AlphaFoldDB" id="A0A7S0D0A5"/>
<accession>A0A7S0D0A5</accession>
<feature type="region of interest" description="Disordered" evidence="3">
    <location>
        <begin position="40"/>
        <end position="59"/>
    </location>
</feature>
<dbReference type="Pfam" id="PF03987">
    <property type="entry name" value="Autophagy_act_C"/>
    <property type="match status" value="1"/>
</dbReference>
<name>A0A7S0D0A5_MICPS</name>
<proteinExistence type="predicted"/>
<dbReference type="GO" id="GO:0006914">
    <property type="term" value="P:autophagy"/>
    <property type="evidence" value="ECO:0007669"/>
    <property type="project" value="UniProtKB-KW"/>
</dbReference>
<protein>
    <submittedName>
        <fullName evidence="4">Uncharacterized protein</fullName>
    </submittedName>
</protein>
<organism evidence="4">
    <name type="scientific">Micromonas pusilla</name>
    <name type="common">Picoplanktonic green alga</name>
    <name type="synonym">Chromulina pusilla</name>
    <dbReference type="NCBI Taxonomy" id="38833"/>
    <lineage>
        <taxon>Eukaryota</taxon>
        <taxon>Viridiplantae</taxon>
        <taxon>Chlorophyta</taxon>
        <taxon>Mamiellophyceae</taxon>
        <taxon>Mamiellales</taxon>
        <taxon>Mamiellaceae</taxon>
        <taxon>Micromonas</taxon>
    </lineage>
</organism>
<keyword evidence="1" id="KW-0833">Ubl conjugation pathway</keyword>
<evidence type="ECO:0000313" key="4">
    <source>
        <dbReference type="EMBL" id="CAD8439268.1"/>
    </source>
</evidence>